<accession>A0A2K1L428</accession>
<gene>
    <name evidence="1" type="ORF">PHYPA_003581</name>
</gene>
<dbReference type="EnsemblPlants" id="Pp3c2_33130V3.1">
    <property type="protein sequence ID" value="PAC:32933104.CDS.1"/>
    <property type="gene ID" value="Pp3c2_33130"/>
</dbReference>
<dbReference type="AlphaFoldDB" id="A0A2K1L428"/>
<reference evidence="1 3" key="2">
    <citation type="journal article" date="2018" name="Plant J.">
        <title>The Physcomitrella patens chromosome-scale assembly reveals moss genome structure and evolution.</title>
        <authorList>
            <person name="Lang D."/>
            <person name="Ullrich K.K."/>
            <person name="Murat F."/>
            <person name="Fuchs J."/>
            <person name="Jenkins J."/>
            <person name="Haas F.B."/>
            <person name="Piednoel M."/>
            <person name="Gundlach H."/>
            <person name="Van Bel M."/>
            <person name="Meyberg R."/>
            <person name="Vives C."/>
            <person name="Morata J."/>
            <person name="Symeonidi A."/>
            <person name="Hiss M."/>
            <person name="Muchero W."/>
            <person name="Kamisugi Y."/>
            <person name="Saleh O."/>
            <person name="Blanc G."/>
            <person name="Decker E.L."/>
            <person name="van Gessel N."/>
            <person name="Grimwood J."/>
            <person name="Hayes R.D."/>
            <person name="Graham S.W."/>
            <person name="Gunter L.E."/>
            <person name="McDaniel S.F."/>
            <person name="Hoernstein S.N.W."/>
            <person name="Larsson A."/>
            <person name="Li F.W."/>
            <person name="Perroud P.F."/>
            <person name="Phillips J."/>
            <person name="Ranjan P."/>
            <person name="Rokshar D.S."/>
            <person name="Rothfels C.J."/>
            <person name="Schneider L."/>
            <person name="Shu S."/>
            <person name="Stevenson D.W."/>
            <person name="Thummler F."/>
            <person name="Tillich M."/>
            <person name="Villarreal Aguilar J.C."/>
            <person name="Widiez T."/>
            <person name="Wong G.K."/>
            <person name="Wymore A."/>
            <person name="Zhang Y."/>
            <person name="Zimmer A.D."/>
            <person name="Quatrano R.S."/>
            <person name="Mayer K.F.X."/>
            <person name="Goodstein D."/>
            <person name="Casacuberta J.M."/>
            <person name="Vandepoele K."/>
            <person name="Reski R."/>
            <person name="Cuming A.C."/>
            <person name="Tuskan G.A."/>
            <person name="Maumus F."/>
            <person name="Salse J."/>
            <person name="Schmutz J."/>
            <person name="Rensing S.A."/>
        </authorList>
    </citation>
    <scope>NUCLEOTIDE SEQUENCE [LARGE SCALE GENOMIC DNA]</scope>
    <source>
        <strain evidence="2 3">cv. Gransden 2004</strain>
    </source>
</reference>
<reference evidence="2" key="3">
    <citation type="submission" date="2020-12" db="UniProtKB">
        <authorList>
            <consortium name="EnsemblPlants"/>
        </authorList>
    </citation>
    <scope>IDENTIFICATION</scope>
</reference>
<keyword evidence="3" id="KW-1185">Reference proteome</keyword>
<evidence type="ECO:0000313" key="1">
    <source>
        <dbReference type="EMBL" id="PNR60788.1"/>
    </source>
</evidence>
<evidence type="ECO:0000313" key="2">
    <source>
        <dbReference type="EnsemblPlants" id="PAC:32933104.CDS.1"/>
    </source>
</evidence>
<organism evidence="1">
    <name type="scientific">Physcomitrium patens</name>
    <name type="common">Spreading-leaved earth moss</name>
    <name type="synonym">Physcomitrella patens</name>
    <dbReference type="NCBI Taxonomy" id="3218"/>
    <lineage>
        <taxon>Eukaryota</taxon>
        <taxon>Viridiplantae</taxon>
        <taxon>Streptophyta</taxon>
        <taxon>Embryophyta</taxon>
        <taxon>Bryophyta</taxon>
        <taxon>Bryophytina</taxon>
        <taxon>Bryopsida</taxon>
        <taxon>Funariidae</taxon>
        <taxon>Funariales</taxon>
        <taxon>Funariaceae</taxon>
        <taxon>Physcomitrium</taxon>
    </lineage>
</organism>
<reference evidence="1 3" key="1">
    <citation type="journal article" date="2008" name="Science">
        <title>The Physcomitrella genome reveals evolutionary insights into the conquest of land by plants.</title>
        <authorList>
            <person name="Rensing S."/>
            <person name="Lang D."/>
            <person name="Zimmer A."/>
            <person name="Terry A."/>
            <person name="Salamov A."/>
            <person name="Shapiro H."/>
            <person name="Nishiyama T."/>
            <person name="Perroud P.-F."/>
            <person name="Lindquist E."/>
            <person name="Kamisugi Y."/>
            <person name="Tanahashi T."/>
            <person name="Sakakibara K."/>
            <person name="Fujita T."/>
            <person name="Oishi K."/>
            <person name="Shin-I T."/>
            <person name="Kuroki Y."/>
            <person name="Toyoda A."/>
            <person name="Suzuki Y."/>
            <person name="Hashimoto A."/>
            <person name="Yamaguchi K."/>
            <person name="Sugano A."/>
            <person name="Kohara Y."/>
            <person name="Fujiyama A."/>
            <person name="Anterola A."/>
            <person name="Aoki S."/>
            <person name="Ashton N."/>
            <person name="Barbazuk W.B."/>
            <person name="Barker E."/>
            <person name="Bennetzen J."/>
            <person name="Bezanilla M."/>
            <person name="Blankenship R."/>
            <person name="Cho S.H."/>
            <person name="Dutcher S."/>
            <person name="Estelle M."/>
            <person name="Fawcett J.A."/>
            <person name="Gundlach H."/>
            <person name="Hanada K."/>
            <person name="Heyl A."/>
            <person name="Hicks K.A."/>
            <person name="Hugh J."/>
            <person name="Lohr M."/>
            <person name="Mayer K."/>
            <person name="Melkozernov A."/>
            <person name="Murata T."/>
            <person name="Nelson D."/>
            <person name="Pils B."/>
            <person name="Prigge M."/>
            <person name="Reiss B."/>
            <person name="Renner T."/>
            <person name="Rombauts S."/>
            <person name="Rushton P."/>
            <person name="Sanderfoot A."/>
            <person name="Schween G."/>
            <person name="Shiu S.-H."/>
            <person name="Stueber K."/>
            <person name="Theodoulou F.L."/>
            <person name="Tu H."/>
            <person name="Van de Peer Y."/>
            <person name="Verrier P.J."/>
            <person name="Waters E."/>
            <person name="Wood A."/>
            <person name="Yang L."/>
            <person name="Cove D."/>
            <person name="Cuming A."/>
            <person name="Hasebe M."/>
            <person name="Lucas S."/>
            <person name="Mishler D.B."/>
            <person name="Reski R."/>
            <person name="Grigoriev I."/>
            <person name="Quatrano R.S."/>
            <person name="Boore J.L."/>
        </authorList>
    </citation>
    <scope>NUCLEOTIDE SEQUENCE [LARGE SCALE GENOMIC DNA]</scope>
    <source>
        <strain evidence="2 3">cv. Gransden 2004</strain>
    </source>
</reference>
<dbReference type="InParanoid" id="A0A2K1L428"/>
<proteinExistence type="predicted"/>
<dbReference type="Proteomes" id="UP000006727">
    <property type="component" value="Chromosome 2"/>
</dbReference>
<dbReference type="Gramene" id="Pp3c2_33130V3.1">
    <property type="protein sequence ID" value="PAC:32933104.CDS.1"/>
    <property type="gene ID" value="Pp3c2_33130"/>
</dbReference>
<protein>
    <submittedName>
        <fullName evidence="1 2">Uncharacterized protein</fullName>
    </submittedName>
</protein>
<evidence type="ECO:0000313" key="3">
    <source>
        <dbReference type="Proteomes" id="UP000006727"/>
    </source>
</evidence>
<name>A0A2K1L428_PHYPA</name>
<dbReference type="EMBL" id="ABEU02000002">
    <property type="protein sequence ID" value="PNR60788.1"/>
    <property type="molecule type" value="Genomic_DNA"/>
</dbReference>
<sequence>MKIKYNKFNFMLSKIEKRDYTNIIEDDKRKEYVLNLLIEATINIDCNALISKVSGSSTLEQTYM</sequence>